<keyword evidence="1" id="KW-1133">Transmembrane helix</keyword>
<gene>
    <name evidence="2" type="ORF">DARMORV10_C06P22510.1</name>
</gene>
<proteinExistence type="predicted"/>
<dbReference type="AlphaFoldDB" id="A0A816QBN9"/>
<keyword evidence="1" id="KW-0472">Membrane</keyword>
<keyword evidence="1" id="KW-0812">Transmembrane</keyword>
<evidence type="ECO:0000313" key="2">
    <source>
        <dbReference type="EMBL" id="CAF2058742.1"/>
    </source>
</evidence>
<accession>A0A816QBN9</accession>
<protein>
    <submittedName>
        <fullName evidence="2">(rape) hypothetical protein</fullName>
    </submittedName>
</protein>
<dbReference type="EMBL" id="HG994370">
    <property type="protein sequence ID" value="CAF2058742.1"/>
    <property type="molecule type" value="Genomic_DNA"/>
</dbReference>
<organism evidence="2">
    <name type="scientific">Brassica napus</name>
    <name type="common">Rape</name>
    <dbReference type="NCBI Taxonomy" id="3708"/>
    <lineage>
        <taxon>Eukaryota</taxon>
        <taxon>Viridiplantae</taxon>
        <taxon>Streptophyta</taxon>
        <taxon>Embryophyta</taxon>
        <taxon>Tracheophyta</taxon>
        <taxon>Spermatophyta</taxon>
        <taxon>Magnoliopsida</taxon>
        <taxon>eudicotyledons</taxon>
        <taxon>Gunneridae</taxon>
        <taxon>Pentapetalae</taxon>
        <taxon>rosids</taxon>
        <taxon>malvids</taxon>
        <taxon>Brassicales</taxon>
        <taxon>Brassicaceae</taxon>
        <taxon>Brassiceae</taxon>
        <taxon>Brassica</taxon>
    </lineage>
</organism>
<evidence type="ECO:0000256" key="1">
    <source>
        <dbReference type="SAM" id="Phobius"/>
    </source>
</evidence>
<name>A0A816QBN9_BRANA</name>
<feature type="transmembrane region" description="Helical" evidence="1">
    <location>
        <begin position="20"/>
        <end position="40"/>
    </location>
</feature>
<sequence length="160" mass="18336">MDHKDLTCWEDIESNPGLLAGLSNFSGLTSLSLLCLYLLCKLCRRFIRPSETGKIFNGIAEFYVFTAAERLQKKLILQDTSLKQLDLALKMPEPVIATQVRTSPQVKYLSFSTNYLFWRNKGTEDKIDLYRSSNRDMNKDREIISSCNITEKRAGNTDQL</sequence>
<reference evidence="2" key="1">
    <citation type="submission" date="2021-01" db="EMBL/GenBank/DDBJ databases">
        <authorList>
            <consortium name="Genoscope - CEA"/>
            <person name="William W."/>
        </authorList>
    </citation>
    <scope>NUCLEOTIDE SEQUENCE</scope>
</reference>
<dbReference type="Proteomes" id="UP001295469">
    <property type="component" value="Chromosome C06"/>
</dbReference>